<dbReference type="InParanoid" id="A0A251VQJ7"/>
<keyword evidence="3" id="KW-1185">Reference proteome</keyword>
<reference evidence="3" key="1">
    <citation type="journal article" date="2017" name="Nature">
        <title>The sunflower genome provides insights into oil metabolism, flowering and Asterid evolution.</title>
        <authorList>
            <person name="Badouin H."/>
            <person name="Gouzy J."/>
            <person name="Grassa C.J."/>
            <person name="Murat F."/>
            <person name="Staton S.E."/>
            <person name="Cottret L."/>
            <person name="Lelandais-Briere C."/>
            <person name="Owens G.L."/>
            <person name="Carrere S."/>
            <person name="Mayjonade B."/>
            <person name="Legrand L."/>
            <person name="Gill N."/>
            <person name="Kane N.C."/>
            <person name="Bowers J.E."/>
            <person name="Hubner S."/>
            <person name="Bellec A."/>
            <person name="Berard A."/>
            <person name="Berges H."/>
            <person name="Blanchet N."/>
            <person name="Boniface M.C."/>
            <person name="Brunel D."/>
            <person name="Catrice O."/>
            <person name="Chaidir N."/>
            <person name="Claudel C."/>
            <person name="Donnadieu C."/>
            <person name="Faraut T."/>
            <person name="Fievet G."/>
            <person name="Helmstetter N."/>
            <person name="King M."/>
            <person name="Knapp S.J."/>
            <person name="Lai Z."/>
            <person name="Le Paslier M.C."/>
            <person name="Lippi Y."/>
            <person name="Lorenzon L."/>
            <person name="Mandel J.R."/>
            <person name="Marage G."/>
            <person name="Marchand G."/>
            <person name="Marquand E."/>
            <person name="Bret-Mestries E."/>
            <person name="Morien E."/>
            <person name="Nambeesan S."/>
            <person name="Nguyen T."/>
            <person name="Pegot-Espagnet P."/>
            <person name="Pouilly N."/>
            <person name="Raftis F."/>
            <person name="Sallet E."/>
            <person name="Schiex T."/>
            <person name="Thomas J."/>
            <person name="Vandecasteele C."/>
            <person name="Vares D."/>
            <person name="Vear F."/>
            <person name="Vautrin S."/>
            <person name="Crespi M."/>
            <person name="Mangin B."/>
            <person name="Burke J.M."/>
            <person name="Salse J."/>
            <person name="Munos S."/>
            <person name="Vincourt P."/>
            <person name="Rieseberg L.H."/>
            <person name="Langlade N.B."/>
        </authorList>
    </citation>
    <scope>NUCLEOTIDE SEQUENCE [LARGE SCALE GENOMIC DNA]</scope>
    <source>
        <strain evidence="3">cv. SF193</strain>
    </source>
</reference>
<name>A0A251VQJ7_HELAN</name>
<gene>
    <name evidence="2" type="ORF">HannXRQ_Chr01g0023441</name>
</gene>
<dbReference type="EMBL" id="CM007890">
    <property type="protein sequence ID" value="OTG37860.1"/>
    <property type="molecule type" value="Genomic_DNA"/>
</dbReference>
<sequence length="51" mass="6006">MSRPPTPSWPESEECYTTPHRVTESPKNMEILKDRPYLLFCETVSRLNHNS</sequence>
<evidence type="ECO:0000256" key="1">
    <source>
        <dbReference type="SAM" id="MobiDB-lite"/>
    </source>
</evidence>
<protein>
    <submittedName>
        <fullName evidence="2">Uncharacterized protein</fullName>
    </submittedName>
</protein>
<organism evidence="2 3">
    <name type="scientific">Helianthus annuus</name>
    <name type="common">Common sunflower</name>
    <dbReference type="NCBI Taxonomy" id="4232"/>
    <lineage>
        <taxon>Eukaryota</taxon>
        <taxon>Viridiplantae</taxon>
        <taxon>Streptophyta</taxon>
        <taxon>Embryophyta</taxon>
        <taxon>Tracheophyta</taxon>
        <taxon>Spermatophyta</taxon>
        <taxon>Magnoliopsida</taxon>
        <taxon>eudicotyledons</taxon>
        <taxon>Gunneridae</taxon>
        <taxon>Pentapetalae</taxon>
        <taxon>asterids</taxon>
        <taxon>campanulids</taxon>
        <taxon>Asterales</taxon>
        <taxon>Asteraceae</taxon>
        <taxon>Asteroideae</taxon>
        <taxon>Heliantheae alliance</taxon>
        <taxon>Heliantheae</taxon>
        <taxon>Helianthus</taxon>
    </lineage>
</organism>
<proteinExistence type="predicted"/>
<dbReference type="AlphaFoldDB" id="A0A251VQJ7"/>
<dbReference type="Proteomes" id="UP000215914">
    <property type="component" value="Chromosome 1"/>
</dbReference>
<accession>A0A251VQJ7</accession>
<feature type="region of interest" description="Disordered" evidence="1">
    <location>
        <begin position="1"/>
        <end position="23"/>
    </location>
</feature>
<evidence type="ECO:0000313" key="3">
    <source>
        <dbReference type="Proteomes" id="UP000215914"/>
    </source>
</evidence>
<evidence type="ECO:0000313" key="2">
    <source>
        <dbReference type="EMBL" id="OTG37860.1"/>
    </source>
</evidence>